<evidence type="ECO:0000256" key="3">
    <source>
        <dbReference type="ARBA" id="ARBA00022475"/>
    </source>
</evidence>
<proteinExistence type="inferred from homology"/>
<sequence>MRKTGFVLLALILLLGILAGCSGGNNGSGGEQAEPSSQSSAGGEQTESGEKPVTLKVLRAGITVTETEFEKVLVERTKEKFPHVTLEWVDAPEDVELEPLITSGEVPDIMFVSTSSIATTLKDLDLAENLQPYIEKHGTDLSRLKPVVLDTITKYSPEEGLAAIPFSVNLPVLFYNKDIFDKFGVAYPPNEQMSWNEAIELGKQVTRSDNGVDYVGIDLFGASNIATGLDLFIVDPETGKADVTTPEWHKVFEQLKKSYEVQGYIGADGRYQYANDDDIFYNEQNLAMVAYNIAHLLGPLEELRQQGVELNWDFAPFPNFEENLGTGKAANVHSLIVTKASQNKDIAFQVIANVLSDESQTALAKVGRVPTVEGKQFEDVYGQDIPVLQGKTVENIFKAPPRNVIRPHKFESKVRKFLEEAEKNIAVGGQDVNTALRVAQESIEKELETLNNTN</sequence>
<evidence type="ECO:0000256" key="8">
    <source>
        <dbReference type="SAM" id="MobiDB-lite"/>
    </source>
</evidence>
<dbReference type="AlphaFoldDB" id="A0A9X2MQR7"/>
<comment type="similarity">
    <text evidence="1">Belongs to the bacterial solute-binding protein 1 family.</text>
</comment>
<organism evidence="9 10">
    <name type="scientific">Paenibacillus soyae</name>
    <dbReference type="NCBI Taxonomy" id="2969249"/>
    <lineage>
        <taxon>Bacteria</taxon>
        <taxon>Bacillati</taxon>
        <taxon>Bacillota</taxon>
        <taxon>Bacilli</taxon>
        <taxon>Bacillales</taxon>
        <taxon>Paenibacillaceae</taxon>
        <taxon>Paenibacillus</taxon>
    </lineage>
</organism>
<evidence type="ECO:0000313" key="9">
    <source>
        <dbReference type="EMBL" id="MCR2804690.1"/>
    </source>
</evidence>
<keyword evidence="3" id="KW-1003">Cell membrane</keyword>
<dbReference type="RefSeq" id="WP_257445891.1">
    <property type="nucleotide sequence ID" value="NZ_JANIPJ010000007.1"/>
</dbReference>
<dbReference type="PANTHER" id="PTHR43649:SF33">
    <property type="entry name" value="POLYGALACTURONAN_RHAMNOGALACTURONAN-BINDING PROTEIN YTCQ"/>
    <property type="match status" value="1"/>
</dbReference>
<evidence type="ECO:0000256" key="4">
    <source>
        <dbReference type="ARBA" id="ARBA00022729"/>
    </source>
</evidence>
<reference evidence="9" key="1">
    <citation type="submission" date="2022-08" db="EMBL/GenBank/DDBJ databases">
        <title>The genomic sequence of strain Paenibacillus sp. SCIV0701.</title>
        <authorList>
            <person name="Zhao H."/>
        </authorList>
    </citation>
    <scope>NUCLEOTIDE SEQUENCE</scope>
    <source>
        <strain evidence="9">SCIV0701</strain>
    </source>
</reference>
<accession>A0A9X2MQR7</accession>
<evidence type="ECO:0000256" key="1">
    <source>
        <dbReference type="ARBA" id="ARBA00008520"/>
    </source>
</evidence>
<dbReference type="SUPFAM" id="SSF53850">
    <property type="entry name" value="Periplasmic binding protein-like II"/>
    <property type="match status" value="1"/>
</dbReference>
<evidence type="ECO:0000256" key="2">
    <source>
        <dbReference type="ARBA" id="ARBA00022448"/>
    </source>
</evidence>
<keyword evidence="6" id="KW-0564">Palmitate</keyword>
<keyword evidence="7" id="KW-0449">Lipoprotein</keyword>
<dbReference type="EMBL" id="JANIPJ010000007">
    <property type="protein sequence ID" value="MCR2804690.1"/>
    <property type="molecule type" value="Genomic_DNA"/>
</dbReference>
<keyword evidence="10" id="KW-1185">Reference proteome</keyword>
<dbReference type="PANTHER" id="PTHR43649">
    <property type="entry name" value="ARABINOSE-BINDING PROTEIN-RELATED"/>
    <property type="match status" value="1"/>
</dbReference>
<evidence type="ECO:0000256" key="5">
    <source>
        <dbReference type="ARBA" id="ARBA00023136"/>
    </source>
</evidence>
<name>A0A9X2MQR7_9BACL</name>
<dbReference type="Pfam" id="PF01547">
    <property type="entry name" value="SBP_bac_1"/>
    <property type="match status" value="1"/>
</dbReference>
<keyword evidence="5" id="KW-0472">Membrane</keyword>
<dbReference type="Proteomes" id="UP001141950">
    <property type="component" value="Unassembled WGS sequence"/>
</dbReference>
<dbReference type="InterPro" id="IPR006059">
    <property type="entry name" value="SBP"/>
</dbReference>
<keyword evidence="2" id="KW-0813">Transport</keyword>
<keyword evidence="4" id="KW-0732">Signal</keyword>
<evidence type="ECO:0000313" key="10">
    <source>
        <dbReference type="Proteomes" id="UP001141950"/>
    </source>
</evidence>
<evidence type="ECO:0000256" key="6">
    <source>
        <dbReference type="ARBA" id="ARBA00023139"/>
    </source>
</evidence>
<dbReference type="PROSITE" id="PS01037">
    <property type="entry name" value="SBP_BACTERIAL_1"/>
    <property type="match status" value="1"/>
</dbReference>
<gene>
    <name evidence="9" type="ORF">NQZ67_12455</name>
</gene>
<evidence type="ECO:0000256" key="7">
    <source>
        <dbReference type="ARBA" id="ARBA00023288"/>
    </source>
</evidence>
<comment type="caution">
    <text evidence="9">The sequence shown here is derived from an EMBL/GenBank/DDBJ whole genome shotgun (WGS) entry which is preliminary data.</text>
</comment>
<feature type="compositionally biased region" description="Polar residues" evidence="8">
    <location>
        <begin position="34"/>
        <end position="46"/>
    </location>
</feature>
<dbReference type="Gene3D" id="3.40.190.10">
    <property type="entry name" value="Periplasmic binding protein-like II"/>
    <property type="match status" value="1"/>
</dbReference>
<dbReference type="InterPro" id="IPR050490">
    <property type="entry name" value="Bact_solute-bd_prot1"/>
</dbReference>
<feature type="region of interest" description="Disordered" evidence="8">
    <location>
        <begin position="26"/>
        <end position="52"/>
    </location>
</feature>
<dbReference type="InterPro" id="IPR006061">
    <property type="entry name" value="SBP_1_CS"/>
</dbReference>
<dbReference type="PROSITE" id="PS51257">
    <property type="entry name" value="PROKAR_LIPOPROTEIN"/>
    <property type="match status" value="1"/>
</dbReference>
<protein>
    <submittedName>
        <fullName evidence="9">Extracellular solute-binding protein</fullName>
    </submittedName>
</protein>
<dbReference type="GO" id="GO:0055085">
    <property type="term" value="P:transmembrane transport"/>
    <property type="evidence" value="ECO:0007669"/>
    <property type="project" value="InterPro"/>
</dbReference>